<evidence type="ECO:0000313" key="2">
    <source>
        <dbReference type="EMBL" id="KAJ7720183.1"/>
    </source>
</evidence>
<organism evidence="2 3">
    <name type="scientific">Mycena metata</name>
    <dbReference type="NCBI Taxonomy" id="1033252"/>
    <lineage>
        <taxon>Eukaryota</taxon>
        <taxon>Fungi</taxon>
        <taxon>Dikarya</taxon>
        <taxon>Basidiomycota</taxon>
        <taxon>Agaricomycotina</taxon>
        <taxon>Agaricomycetes</taxon>
        <taxon>Agaricomycetidae</taxon>
        <taxon>Agaricales</taxon>
        <taxon>Marasmiineae</taxon>
        <taxon>Mycenaceae</taxon>
        <taxon>Mycena</taxon>
    </lineage>
</organism>
<dbReference type="InterPro" id="IPR024983">
    <property type="entry name" value="CHAT_dom"/>
</dbReference>
<evidence type="ECO:0000259" key="1">
    <source>
        <dbReference type="Pfam" id="PF12770"/>
    </source>
</evidence>
<name>A0AAD7HGD9_9AGAR</name>
<dbReference type="InterPro" id="IPR011990">
    <property type="entry name" value="TPR-like_helical_dom_sf"/>
</dbReference>
<feature type="domain" description="CHAT" evidence="1">
    <location>
        <begin position="611"/>
        <end position="889"/>
    </location>
</feature>
<evidence type="ECO:0000313" key="3">
    <source>
        <dbReference type="Proteomes" id="UP001215598"/>
    </source>
</evidence>
<dbReference type="PANTHER" id="PTHR19959:SF119">
    <property type="entry name" value="FUNGAL LIPASE-LIKE DOMAIN-CONTAINING PROTEIN"/>
    <property type="match status" value="1"/>
</dbReference>
<dbReference type="Pfam" id="PF12770">
    <property type="entry name" value="CHAT"/>
    <property type="match status" value="1"/>
</dbReference>
<gene>
    <name evidence="2" type="ORF">B0H16DRAFT_1793704</name>
</gene>
<dbReference type="Proteomes" id="UP001215598">
    <property type="component" value="Unassembled WGS sequence"/>
</dbReference>
<dbReference type="Pfam" id="PF13374">
    <property type="entry name" value="TPR_10"/>
    <property type="match status" value="4"/>
</dbReference>
<keyword evidence="3" id="KW-1185">Reference proteome</keyword>
<dbReference type="Gene3D" id="1.25.40.10">
    <property type="entry name" value="Tetratricopeptide repeat domain"/>
    <property type="match status" value="3"/>
</dbReference>
<dbReference type="SUPFAM" id="SSF48452">
    <property type="entry name" value="TPR-like"/>
    <property type="match status" value="1"/>
</dbReference>
<reference evidence="2" key="1">
    <citation type="submission" date="2023-03" db="EMBL/GenBank/DDBJ databases">
        <title>Massive genome expansion in bonnet fungi (Mycena s.s.) driven by repeated elements and novel gene families across ecological guilds.</title>
        <authorList>
            <consortium name="Lawrence Berkeley National Laboratory"/>
            <person name="Harder C.B."/>
            <person name="Miyauchi S."/>
            <person name="Viragh M."/>
            <person name="Kuo A."/>
            <person name="Thoen E."/>
            <person name="Andreopoulos B."/>
            <person name="Lu D."/>
            <person name="Skrede I."/>
            <person name="Drula E."/>
            <person name="Henrissat B."/>
            <person name="Morin E."/>
            <person name="Kohler A."/>
            <person name="Barry K."/>
            <person name="LaButti K."/>
            <person name="Morin E."/>
            <person name="Salamov A."/>
            <person name="Lipzen A."/>
            <person name="Mereny Z."/>
            <person name="Hegedus B."/>
            <person name="Baldrian P."/>
            <person name="Stursova M."/>
            <person name="Weitz H."/>
            <person name="Taylor A."/>
            <person name="Grigoriev I.V."/>
            <person name="Nagy L.G."/>
            <person name="Martin F."/>
            <person name="Kauserud H."/>
        </authorList>
    </citation>
    <scope>NUCLEOTIDE SEQUENCE</scope>
    <source>
        <strain evidence="2">CBHHK182m</strain>
    </source>
</reference>
<dbReference type="AlphaFoldDB" id="A0AAD7HGD9"/>
<protein>
    <submittedName>
        <fullName evidence="2">CHAT domain-containing protein</fullName>
    </submittedName>
</protein>
<comment type="caution">
    <text evidence="2">The sequence shown here is derived from an EMBL/GenBank/DDBJ whole genome shotgun (WGS) entry which is preliminary data.</text>
</comment>
<dbReference type="PANTHER" id="PTHR19959">
    <property type="entry name" value="KINESIN LIGHT CHAIN"/>
    <property type="match status" value="1"/>
</dbReference>
<sequence>MQFEQTGQLADLEEPIGFHREALELTPGSHPNRSALLNNLANALLAQFEQTGQLADLEESIGFHREALELTPGSHPNRSASLNNLANALLAQFEQTGQLADLEESIGFHQEALELLPGSHPNRSASLNNLANALLAQFNRTGQLADLEESIGFHREALALTPRSHPNRSASLNNLANALLAQFKQTGQLANLEESIGFHREALELTPGSHPNRSASLNNLANALLAQFEQTGQLADLEPNRSASHSNLANAVWAQFEQTGQLAGLEESIGFHQEALELRPGSYPTQSGLFNGLKNALLAQFDRTGQLADFEKSIGFHREALELRPGSHPNRSLSLSNLASALLRQTGQLADIDECMSCFRDASAHATASVITRFRYSRHWACKAASLCHSSAMEAYQYSIDLLPHLASLDLHIRQRQEALSRARGLAYDACSYAIEAGQFDKAVEFLSTGRTVFWTQALQLRTPLNELQSVAPYLALKLRTISNALEATSAHDGSQAMPGSLQHIRDLEQEATHRRILNKDWNDTLEGVRKLEGFDGFLLPMSISKLRKASSNGLVVLLNAADSGCDALVVTQKEVKHIPLPDLSITTTQCLGDILRMALSSHKAHLVLGVLWFTVARPVIDALDLKIKQEDRDIPTRIWWCPTGPFAFLPIHAAGVYEGDNPKCLSDYAISSYTPTLDALLALPPPKVLEPKMLAVIQPEIPGDHRLDLRFTLEELRMIEQHVPKTWLTKLGTKEGPTYVERVLSLLPEASFVHFACHGLQDLVNPLESALVLGDGNLTVSKIMQNPIQNASLAFLSASETAMGDEKVPDEAIHLAATMLFAGFRGVVGTMWTMHDEDGPEVVDVFYNHIFGTNPESHPDSTKAAEALHLAVNKLRTEKKVPFWRWVGF</sequence>
<dbReference type="EMBL" id="JARKIB010000243">
    <property type="protein sequence ID" value="KAJ7720183.1"/>
    <property type="molecule type" value="Genomic_DNA"/>
</dbReference>
<proteinExistence type="predicted"/>
<accession>A0AAD7HGD9</accession>